<dbReference type="Proteomes" id="UP000429552">
    <property type="component" value="Unassembled WGS sequence"/>
</dbReference>
<keyword evidence="2" id="KW-0812">Transmembrane</keyword>
<keyword evidence="2" id="KW-0472">Membrane</keyword>
<evidence type="ECO:0000256" key="2">
    <source>
        <dbReference type="SAM" id="Phobius"/>
    </source>
</evidence>
<gene>
    <name evidence="3" type="ORF">Sliba_63920</name>
</gene>
<evidence type="ECO:0000313" key="3">
    <source>
        <dbReference type="EMBL" id="GFE25939.1"/>
    </source>
</evidence>
<reference evidence="3 4" key="1">
    <citation type="submission" date="2019-12" db="EMBL/GenBank/DDBJ databases">
        <title>Whole genome shotgun sequence of Streptomyces libani subsp. libani NBRC 13452.</title>
        <authorList>
            <person name="Ichikawa N."/>
            <person name="Kimura A."/>
            <person name="Kitahashi Y."/>
            <person name="Komaki H."/>
            <person name="Tamura T."/>
        </authorList>
    </citation>
    <scope>NUCLEOTIDE SEQUENCE [LARGE SCALE GENOMIC DNA]</scope>
    <source>
        <strain evidence="3 4">NBRC 13452</strain>
    </source>
</reference>
<evidence type="ECO:0000256" key="1">
    <source>
        <dbReference type="SAM" id="MobiDB-lite"/>
    </source>
</evidence>
<organism evidence="3 4">
    <name type="scientific">Streptomyces nigrescens</name>
    <dbReference type="NCBI Taxonomy" id="1920"/>
    <lineage>
        <taxon>Bacteria</taxon>
        <taxon>Bacillati</taxon>
        <taxon>Actinomycetota</taxon>
        <taxon>Actinomycetes</taxon>
        <taxon>Kitasatosporales</taxon>
        <taxon>Streptomycetaceae</taxon>
        <taxon>Streptomyces</taxon>
    </lineage>
</organism>
<feature type="transmembrane region" description="Helical" evidence="2">
    <location>
        <begin position="27"/>
        <end position="47"/>
    </location>
</feature>
<dbReference type="EMBL" id="BLIP01000002">
    <property type="protein sequence ID" value="GFE25939.1"/>
    <property type="molecule type" value="Genomic_DNA"/>
</dbReference>
<sequence length="206" mass="22736">MTEVTSPVHYKTAWEDPGTRRAWRRTAMFRCAAALGCVPAFFAWLFAVVMTPVWLLVLWMPVLFVGIWYALLAVAGAASLTGIRRVLRVYPWQAGLAEVRSKKNGSTQFLVPDPERPEKTVGLEYGGGIGTGRHFWVRAVKSGQVTAAWFAGDPRYVGVVATPGPRNLLRVAQREATDWRMSPRKRGVSPDARARARAAGARVGEN</sequence>
<feature type="region of interest" description="Disordered" evidence="1">
    <location>
        <begin position="180"/>
        <end position="206"/>
    </location>
</feature>
<dbReference type="AlphaFoldDB" id="A0A640TRD4"/>
<comment type="caution">
    <text evidence="3">The sequence shown here is derived from an EMBL/GenBank/DDBJ whole genome shotgun (WGS) entry which is preliminary data.</text>
</comment>
<protein>
    <submittedName>
        <fullName evidence="3">Uncharacterized protein</fullName>
    </submittedName>
</protein>
<accession>A0A640TRD4</accession>
<feature type="compositionally biased region" description="Low complexity" evidence="1">
    <location>
        <begin position="197"/>
        <end position="206"/>
    </location>
</feature>
<keyword evidence="2" id="KW-1133">Transmembrane helix</keyword>
<feature type="transmembrane region" description="Helical" evidence="2">
    <location>
        <begin position="53"/>
        <end position="78"/>
    </location>
</feature>
<evidence type="ECO:0000313" key="4">
    <source>
        <dbReference type="Proteomes" id="UP000429552"/>
    </source>
</evidence>
<proteinExistence type="predicted"/>
<name>A0A640TRD4_STRNI</name>